<dbReference type="EMBL" id="JAWONS010000109">
    <property type="protein sequence ID" value="MDW2797256.1"/>
    <property type="molecule type" value="Genomic_DNA"/>
</dbReference>
<evidence type="ECO:0000313" key="1">
    <source>
        <dbReference type="EMBL" id="MDW2797256.1"/>
    </source>
</evidence>
<evidence type="ECO:0000313" key="2">
    <source>
        <dbReference type="Proteomes" id="UP001276854"/>
    </source>
</evidence>
<name>A0ABU4GI18_9CLOT</name>
<evidence type="ECO:0008006" key="3">
    <source>
        <dbReference type="Google" id="ProtNLM"/>
    </source>
</evidence>
<proteinExistence type="predicted"/>
<keyword evidence="2" id="KW-1185">Reference proteome</keyword>
<gene>
    <name evidence="1" type="ORF">RZO55_06665</name>
</gene>
<sequence>MKSEKNEKATKSSDRITAKNNYDIDIQACSTTDLTGLIPSEPVSEDELESYQELYPYLPKARVKDNKQ</sequence>
<organism evidence="1 2">
    <name type="scientific">Clostridium boliviensis</name>
    <dbReference type="NCBI Taxonomy" id="318465"/>
    <lineage>
        <taxon>Bacteria</taxon>
        <taxon>Bacillati</taxon>
        <taxon>Bacillota</taxon>
        <taxon>Clostridia</taxon>
        <taxon>Eubacteriales</taxon>
        <taxon>Clostridiaceae</taxon>
        <taxon>Clostridium</taxon>
    </lineage>
</organism>
<dbReference type="Proteomes" id="UP001276854">
    <property type="component" value="Unassembled WGS sequence"/>
</dbReference>
<protein>
    <recommendedName>
        <fullName evidence="3">GTPase</fullName>
    </recommendedName>
</protein>
<comment type="caution">
    <text evidence="1">The sequence shown here is derived from an EMBL/GenBank/DDBJ whole genome shotgun (WGS) entry which is preliminary data.</text>
</comment>
<dbReference type="RefSeq" id="WP_318063510.1">
    <property type="nucleotide sequence ID" value="NZ_JAWONS010000109.1"/>
</dbReference>
<accession>A0ABU4GI18</accession>
<reference evidence="1 2" key="1">
    <citation type="submission" date="2023-10" db="EMBL/GenBank/DDBJ databases">
        <title>A novel Glycoside Hydrolase 43-Like Enzyme from Clostrdium boliviensis is an Endo-xylanase, and a Candidate for Xylooligosaccharides Production from Different Xylan Substrates.</title>
        <authorList>
            <person name="Alvarez M.T."/>
            <person name="Rocabado-Villegas L.R."/>
            <person name="Salas-Veizaga D.M."/>
            <person name="Linares-Pasten J.A."/>
            <person name="Gudmundsdottir E.E."/>
            <person name="Hreggvidsson G.O."/>
            <person name="Adlercreutz P."/>
            <person name="Nordberg Karlsson E."/>
        </authorList>
    </citation>
    <scope>NUCLEOTIDE SEQUENCE [LARGE SCALE GENOMIC DNA]</scope>
    <source>
        <strain evidence="1 2">E-1</strain>
    </source>
</reference>